<gene>
    <name evidence="1" type="ORF">GGR43_003571</name>
</gene>
<sequence length="373" mass="39495">MVLLTDTLDASNGVRICADGALVAEVFAARTGLQDYLGREVDPYNTHGLRDKAIVKVYRPENEVFKTDSLATYAAAPVTIDHPPVAVTADNWRRYGRGEVHGDVVRDGQKVRVPIIIRDADAVSAATTTHKQISMGYATELVFPSDGKHPDGTACDAYQTNIRINHIAFVPAARGGPELRVIDERPNLPPPSEKPTMKIRIGDAEVDATNGEAVRIAVDALNTKLSDSAKALTDAQAKVAEQATALAAKDAEIATLNQKVADSALTPAKLRDAAKAYAQVCDKAKALGVTFAEDADAAAIMKAVVDAKMGDQAKDWTADQIAASFAVLSKDAKAADPVRDAFRGGIVNVGDAAAQADAALSKSVDDLNAWRNQ</sequence>
<comment type="caution">
    <text evidence="1">The sequence shown here is derived from an EMBL/GenBank/DDBJ whole genome shotgun (WGS) entry which is preliminary data.</text>
</comment>
<evidence type="ECO:0000313" key="2">
    <source>
        <dbReference type="Proteomes" id="UP000571950"/>
    </source>
</evidence>
<evidence type="ECO:0000313" key="1">
    <source>
        <dbReference type="EMBL" id="MBB3927834.1"/>
    </source>
</evidence>
<dbReference type="Pfam" id="PF09979">
    <property type="entry name" value="DUF2213"/>
    <property type="match status" value="1"/>
</dbReference>
<name>A0A7W6BU12_9SPHN</name>
<evidence type="ECO:0008006" key="3">
    <source>
        <dbReference type="Google" id="ProtNLM"/>
    </source>
</evidence>
<dbReference type="PIRSF" id="PIRSF029215">
    <property type="entry name" value="UCP029215"/>
    <property type="match status" value="1"/>
</dbReference>
<dbReference type="EMBL" id="JACIDT010000015">
    <property type="protein sequence ID" value="MBB3927834.1"/>
    <property type="molecule type" value="Genomic_DNA"/>
</dbReference>
<accession>A0A7W6BU12</accession>
<proteinExistence type="predicted"/>
<dbReference type="AlphaFoldDB" id="A0A7W6BU12"/>
<organism evidence="1 2">
    <name type="scientific">Sphingobium jiangsuense</name>
    <dbReference type="NCBI Taxonomy" id="870476"/>
    <lineage>
        <taxon>Bacteria</taxon>
        <taxon>Pseudomonadati</taxon>
        <taxon>Pseudomonadota</taxon>
        <taxon>Alphaproteobacteria</taxon>
        <taxon>Sphingomonadales</taxon>
        <taxon>Sphingomonadaceae</taxon>
        <taxon>Sphingobium</taxon>
    </lineage>
</organism>
<dbReference type="RefSeq" id="WP_188073296.1">
    <property type="nucleotide sequence ID" value="NZ_JACIDT010000015.1"/>
</dbReference>
<dbReference type="Proteomes" id="UP000571950">
    <property type="component" value="Unassembled WGS sequence"/>
</dbReference>
<keyword evidence="2" id="KW-1185">Reference proteome</keyword>
<dbReference type="InterPro" id="IPR016913">
    <property type="entry name" value="UCP029215"/>
</dbReference>
<protein>
    <recommendedName>
        <fullName evidence="3">DUF2213 domain-containing protein</fullName>
    </recommendedName>
</protein>
<reference evidence="1 2" key="1">
    <citation type="submission" date="2020-08" db="EMBL/GenBank/DDBJ databases">
        <title>Genomic Encyclopedia of Type Strains, Phase IV (KMG-IV): sequencing the most valuable type-strain genomes for metagenomic binning, comparative biology and taxonomic classification.</title>
        <authorList>
            <person name="Goeker M."/>
        </authorList>
    </citation>
    <scope>NUCLEOTIDE SEQUENCE [LARGE SCALE GENOMIC DNA]</scope>
    <source>
        <strain evidence="1 2">DSM 26189</strain>
    </source>
</reference>